<evidence type="ECO:0000313" key="2">
    <source>
        <dbReference type="EMBL" id="VDD31163.1"/>
    </source>
</evidence>
<reference evidence="2" key="1">
    <citation type="submission" date="2018-11" db="EMBL/GenBank/DDBJ databases">
        <authorList>
            <consortium name="Genoscope - CEA"/>
            <person name="William W."/>
        </authorList>
    </citation>
    <scope>NUCLEOTIDE SEQUENCE</scope>
</reference>
<accession>A0A3P6DIL8</accession>
<proteinExistence type="predicted"/>
<dbReference type="InterPro" id="IPR038765">
    <property type="entry name" value="Papain-like_cys_pep_sf"/>
</dbReference>
<keyword evidence="1" id="KW-0812">Transmembrane</keyword>
<organism evidence="2">
    <name type="scientific">Brassica oleracea</name>
    <name type="common">Wild cabbage</name>
    <dbReference type="NCBI Taxonomy" id="3712"/>
    <lineage>
        <taxon>Eukaryota</taxon>
        <taxon>Viridiplantae</taxon>
        <taxon>Streptophyta</taxon>
        <taxon>Embryophyta</taxon>
        <taxon>Tracheophyta</taxon>
        <taxon>Spermatophyta</taxon>
        <taxon>Magnoliopsida</taxon>
        <taxon>eudicotyledons</taxon>
        <taxon>Gunneridae</taxon>
        <taxon>Pentapetalae</taxon>
        <taxon>rosids</taxon>
        <taxon>malvids</taxon>
        <taxon>Brassicales</taxon>
        <taxon>Brassicaceae</taxon>
        <taxon>Brassiceae</taxon>
        <taxon>Brassica</taxon>
    </lineage>
</organism>
<feature type="transmembrane region" description="Helical" evidence="1">
    <location>
        <begin position="140"/>
        <end position="157"/>
    </location>
</feature>
<protein>
    <submittedName>
        <fullName evidence="2">Uncharacterized protein</fullName>
    </submittedName>
</protein>
<feature type="transmembrane region" description="Helical" evidence="1">
    <location>
        <begin position="177"/>
        <end position="198"/>
    </location>
</feature>
<gene>
    <name evidence="2" type="ORF">BOLC9T56486H</name>
</gene>
<keyword evidence="1" id="KW-0472">Membrane</keyword>
<name>A0A3P6DIL8_BRAOL</name>
<keyword evidence="1" id="KW-1133">Transmembrane helix</keyword>
<dbReference type="AlphaFoldDB" id="A0A3P6DIL8"/>
<dbReference type="Gene3D" id="3.90.70.10">
    <property type="entry name" value="Cysteine proteinases"/>
    <property type="match status" value="1"/>
</dbReference>
<evidence type="ECO:0000256" key="1">
    <source>
        <dbReference type="SAM" id="Phobius"/>
    </source>
</evidence>
<dbReference type="EMBL" id="LR031875">
    <property type="protein sequence ID" value="VDD31163.1"/>
    <property type="molecule type" value="Genomic_DNA"/>
</dbReference>
<dbReference type="SUPFAM" id="SSF54001">
    <property type="entry name" value="Cysteine proteinases"/>
    <property type="match status" value="1"/>
</dbReference>
<sequence length="229" mass="25320">MIAATTTKPLTGCKTVARENPVIKPENVKRGGELMVVDMLFLKTRLRIQTDSSGQRITFSGQILNYQNTAAHEVELLGDENTAADLRYLNPEEFKNEYLGLKTDIERGDDERSYQEFAYKDVDVEALPKSVDRRKKGTKALVKVIAFSIVAAVGGINKIVTGNLTILSEQELIDSGFVTQLTTMAATVVSWITLLSTFSRTEDESEMVTISGNQDVPKNDEKSLLKALV</sequence>